<dbReference type="RefSeq" id="WP_071493839.1">
    <property type="nucleotide sequence ID" value="NZ_LT629702.1"/>
</dbReference>
<sequence length="95" mass="10738">MSDQALTLKLLASFDKYVDPFEKGFYHTELVEKSREEVHGLTVEGSPLADAILCRPYIMNQLDIDAHGRLDGEIDRHNIQHVIGAKGLITFRSLE</sequence>
<protein>
    <submittedName>
        <fullName evidence="1">Uncharacterized protein</fullName>
    </submittedName>
</protein>
<reference evidence="1 2" key="1">
    <citation type="submission" date="2016-10" db="EMBL/GenBank/DDBJ databases">
        <title>Pseudomonas lactis sp. nov. and Pseudomonas paralactis sp. nov., isolated from bovine raw milk.</title>
        <authorList>
            <person name="Von Neubeck M."/>
            <person name="Huptas C."/>
            <person name="Glueck C."/>
            <person name="Krewinkel M."/>
            <person name="Stoeckel M."/>
            <person name="Stressler T."/>
            <person name="Fischer L."/>
            <person name="Hinrichs J."/>
            <person name="Scherer S."/>
            <person name="Wenning M."/>
        </authorList>
    </citation>
    <scope>NUCLEOTIDE SEQUENCE [LARGE SCALE GENOMIC DNA]</scope>
    <source>
        <strain evidence="1 2">DSM 18862</strain>
    </source>
</reference>
<name>A0A1V2JTA5_PSEAZ</name>
<accession>A0A1V2JTA5</accession>
<comment type="caution">
    <text evidence="1">The sequence shown here is derived from an EMBL/GenBank/DDBJ whole genome shotgun (WGS) entry which is preliminary data.</text>
</comment>
<dbReference type="GeneID" id="57375219"/>
<proteinExistence type="predicted"/>
<organism evidence="1 2">
    <name type="scientific">Pseudomonas azotoformans</name>
    <dbReference type="NCBI Taxonomy" id="47878"/>
    <lineage>
        <taxon>Bacteria</taxon>
        <taxon>Pseudomonadati</taxon>
        <taxon>Pseudomonadota</taxon>
        <taxon>Gammaproteobacteria</taxon>
        <taxon>Pseudomonadales</taxon>
        <taxon>Pseudomonadaceae</taxon>
        <taxon>Pseudomonas</taxon>
    </lineage>
</organism>
<keyword evidence="2" id="KW-1185">Reference proteome</keyword>
<dbReference type="Proteomes" id="UP000188559">
    <property type="component" value="Unassembled WGS sequence"/>
</dbReference>
<dbReference type="AlphaFoldDB" id="A0A1V2JTA5"/>
<dbReference type="EMBL" id="MNPV01000001">
    <property type="protein sequence ID" value="ONH48400.1"/>
    <property type="molecule type" value="Genomic_DNA"/>
</dbReference>
<evidence type="ECO:0000313" key="1">
    <source>
        <dbReference type="EMBL" id="ONH48400.1"/>
    </source>
</evidence>
<gene>
    <name evidence="1" type="ORF">BLL37_03300</name>
</gene>
<evidence type="ECO:0000313" key="2">
    <source>
        <dbReference type="Proteomes" id="UP000188559"/>
    </source>
</evidence>